<dbReference type="GO" id="GO:0036503">
    <property type="term" value="P:ERAD pathway"/>
    <property type="evidence" value="ECO:0007669"/>
    <property type="project" value="TreeGrafter"/>
</dbReference>
<dbReference type="Gene3D" id="3.10.330.10">
    <property type="match status" value="1"/>
</dbReference>
<accession>J3MYS8</accession>
<dbReference type="PANTHER" id="PTHR12555:SF16">
    <property type="entry name" value="OS04G0577000 PROTEIN"/>
    <property type="match status" value="1"/>
</dbReference>
<dbReference type="InterPro" id="IPR055418">
    <property type="entry name" value="UFD1_N2"/>
</dbReference>
<dbReference type="eggNOG" id="KOG1816">
    <property type="taxonomic scope" value="Eukaryota"/>
</dbReference>
<dbReference type="GeneID" id="102708744"/>
<reference evidence="6" key="2">
    <citation type="submission" date="2013-04" db="UniProtKB">
        <authorList>
            <consortium name="EnsemblPlants"/>
        </authorList>
    </citation>
    <scope>IDENTIFICATION</scope>
</reference>
<organism evidence="6">
    <name type="scientific">Oryza brachyantha</name>
    <name type="common">malo sina</name>
    <dbReference type="NCBI Taxonomy" id="4533"/>
    <lineage>
        <taxon>Eukaryota</taxon>
        <taxon>Viridiplantae</taxon>
        <taxon>Streptophyta</taxon>
        <taxon>Embryophyta</taxon>
        <taxon>Tracheophyta</taxon>
        <taxon>Spermatophyta</taxon>
        <taxon>Magnoliopsida</taxon>
        <taxon>Liliopsida</taxon>
        <taxon>Poales</taxon>
        <taxon>Poaceae</taxon>
        <taxon>BOP clade</taxon>
        <taxon>Oryzoideae</taxon>
        <taxon>Oryzeae</taxon>
        <taxon>Oryzinae</taxon>
        <taxon>Oryza</taxon>
    </lineage>
</organism>
<evidence type="ECO:0000256" key="2">
    <source>
        <dbReference type="ARBA" id="ARBA00022786"/>
    </source>
</evidence>
<protein>
    <submittedName>
        <fullName evidence="6">Uncharacterized protein</fullName>
    </submittedName>
</protein>
<feature type="region of interest" description="Disordered" evidence="3">
    <location>
        <begin position="201"/>
        <end position="334"/>
    </location>
</feature>
<feature type="compositionally biased region" description="Basic and acidic residues" evidence="3">
    <location>
        <begin position="304"/>
        <end position="322"/>
    </location>
</feature>
<feature type="compositionally biased region" description="Polar residues" evidence="3">
    <location>
        <begin position="269"/>
        <end position="286"/>
    </location>
</feature>
<dbReference type="InterPro" id="IPR042299">
    <property type="entry name" value="Ufd1-like_Nn"/>
</dbReference>
<reference evidence="6" key="1">
    <citation type="journal article" date="2013" name="Nat. Commun.">
        <title>Whole-genome sequencing of Oryza brachyantha reveals mechanisms underlying Oryza genome evolution.</title>
        <authorList>
            <person name="Chen J."/>
            <person name="Huang Q."/>
            <person name="Gao D."/>
            <person name="Wang J."/>
            <person name="Lang Y."/>
            <person name="Liu T."/>
            <person name="Li B."/>
            <person name="Bai Z."/>
            <person name="Luis Goicoechea J."/>
            <person name="Liang C."/>
            <person name="Chen C."/>
            <person name="Zhang W."/>
            <person name="Sun S."/>
            <person name="Liao Y."/>
            <person name="Zhang X."/>
            <person name="Yang L."/>
            <person name="Song C."/>
            <person name="Wang M."/>
            <person name="Shi J."/>
            <person name="Liu G."/>
            <person name="Liu J."/>
            <person name="Zhou H."/>
            <person name="Zhou W."/>
            <person name="Yu Q."/>
            <person name="An N."/>
            <person name="Chen Y."/>
            <person name="Cai Q."/>
            <person name="Wang B."/>
            <person name="Liu B."/>
            <person name="Min J."/>
            <person name="Huang Y."/>
            <person name="Wu H."/>
            <person name="Li Z."/>
            <person name="Zhang Y."/>
            <person name="Yin Y."/>
            <person name="Song W."/>
            <person name="Jiang J."/>
            <person name="Jackson S.A."/>
            <person name="Wing R.A."/>
            <person name="Wang J."/>
            <person name="Chen M."/>
        </authorList>
    </citation>
    <scope>NUCLEOTIDE SEQUENCE [LARGE SCALE GENOMIC DNA]</scope>
    <source>
        <strain evidence="6">cv. IRGC 101232</strain>
    </source>
</reference>
<dbReference type="HOGENOM" id="CLU_037790_2_0_1"/>
<evidence type="ECO:0000256" key="3">
    <source>
        <dbReference type="SAM" id="MobiDB-lite"/>
    </source>
</evidence>
<dbReference type="OMA" id="YHIDIVE"/>
<gene>
    <name evidence="6" type="primary">LOC102708744</name>
</gene>
<dbReference type="Proteomes" id="UP000006038">
    <property type="component" value="Chromosome 9"/>
</dbReference>
<dbReference type="GO" id="GO:0034098">
    <property type="term" value="C:VCP-NPL4-UFD1 AAA ATPase complex"/>
    <property type="evidence" value="ECO:0007669"/>
    <property type="project" value="TreeGrafter"/>
</dbReference>
<dbReference type="AlphaFoldDB" id="J3MYS8"/>
<keyword evidence="2" id="KW-0833">Ubl conjugation pathway</keyword>
<evidence type="ECO:0000259" key="5">
    <source>
        <dbReference type="Pfam" id="PF24842"/>
    </source>
</evidence>
<dbReference type="PANTHER" id="PTHR12555">
    <property type="entry name" value="UBIQUITIN FUSION DEGRADATON PROTEIN 1"/>
    <property type="match status" value="1"/>
</dbReference>
<dbReference type="EnsemblPlants" id="OB09G21570.1">
    <property type="protein sequence ID" value="OB09G21570.1"/>
    <property type="gene ID" value="OB09G21570"/>
</dbReference>
<name>J3MYS8_ORYBR</name>
<dbReference type="Pfam" id="PF24842">
    <property type="entry name" value="UFD1_N2"/>
    <property type="match status" value="1"/>
</dbReference>
<keyword evidence="7" id="KW-1185">Reference proteome</keyword>
<evidence type="ECO:0000259" key="4">
    <source>
        <dbReference type="Pfam" id="PF03152"/>
    </source>
</evidence>
<comment type="similarity">
    <text evidence="1">Belongs to the UFD1 family.</text>
</comment>
<evidence type="ECO:0000313" key="6">
    <source>
        <dbReference type="EnsemblPlants" id="OB09G21570.1"/>
    </source>
</evidence>
<dbReference type="InterPro" id="IPR004854">
    <property type="entry name" value="Ufd1-like"/>
</dbReference>
<evidence type="ECO:0000313" key="7">
    <source>
        <dbReference type="Proteomes" id="UP000006038"/>
    </source>
</evidence>
<dbReference type="Gene3D" id="2.40.40.50">
    <property type="entry name" value="Ubiquitin fusion degradation protein UFD1, N-terminal domain"/>
    <property type="match status" value="1"/>
</dbReference>
<dbReference type="InterPro" id="IPR055417">
    <property type="entry name" value="UFD1_N1"/>
</dbReference>
<evidence type="ECO:0000256" key="1">
    <source>
        <dbReference type="ARBA" id="ARBA00006043"/>
    </source>
</evidence>
<proteinExistence type="inferred from homology"/>
<dbReference type="OrthoDB" id="422728at2759"/>
<feature type="compositionally biased region" description="Basic and acidic residues" evidence="3">
    <location>
        <begin position="220"/>
        <end position="233"/>
    </location>
</feature>
<feature type="compositionally biased region" description="Basic and acidic residues" evidence="3">
    <location>
        <begin position="201"/>
        <end position="210"/>
    </location>
</feature>
<feature type="compositionally biased region" description="Low complexity" evidence="3">
    <location>
        <begin position="248"/>
        <end position="268"/>
    </location>
</feature>
<sequence>MFSRILEGFGYNGEKRFEQTYRCCSPATINKPHLESGDKVIMPASALHRLTSLDVEFPMLFELSRHSSYAAAAAGAARRVSHCGVLEFVAEDGVVVIPGWMMRNMGVREGDLVGVKSVSLPKGTYVKLQPHTGDFLDTANPKAVLEKTLRNFTCLTTGDTIMVAYNNNEYHIDIVETKPAPAVCIIDTDCEVDFAPPLDYREPEKVERQEPSVPASKVTSEAKDDAVKDEPKFRAFPGLGNRLDGKALKPQAAKIPPPAAASSGSNKKVNQQTVAPASSGASNSTTRQKKGKVVFGSNTSSSKQPEKAPDRADQPPKKEKPKFQAFSGKSYSLK</sequence>
<dbReference type="Gramene" id="OB09G21570.1">
    <property type="protein sequence ID" value="OB09G21570.1"/>
    <property type="gene ID" value="OB09G21570"/>
</dbReference>
<feature type="domain" description="Ubiquitin fusion degradation protein UFD1 N-terminal subdomain 1" evidence="4">
    <location>
        <begin position="17"/>
        <end position="121"/>
    </location>
</feature>
<dbReference type="GO" id="GO:0031593">
    <property type="term" value="F:polyubiquitin modification-dependent protein binding"/>
    <property type="evidence" value="ECO:0007669"/>
    <property type="project" value="TreeGrafter"/>
</dbReference>
<dbReference type="RefSeq" id="XP_040383340.1">
    <property type="nucleotide sequence ID" value="XM_040527406.1"/>
</dbReference>
<feature type="domain" description="Ubiquitin fusion degradation protein UFD1 N-terminal subdomain 2" evidence="5">
    <location>
        <begin position="122"/>
        <end position="197"/>
    </location>
</feature>
<dbReference type="STRING" id="4533.J3MYS8"/>
<dbReference type="Pfam" id="PF03152">
    <property type="entry name" value="UFD1_N1"/>
    <property type="match status" value="1"/>
</dbReference>
<dbReference type="GO" id="GO:0006511">
    <property type="term" value="P:ubiquitin-dependent protein catabolic process"/>
    <property type="evidence" value="ECO:0007669"/>
    <property type="project" value="InterPro"/>
</dbReference>